<evidence type="ECO:0000313" key="1">
    <source>
        <dbReference type="EMBL" id="KAJ6994683.1"/>
    </source>
</evidence>
<evidence type="ECO:0000313" key="2">
    <source>
        <dbReference type="Proteomes" id="UP001164929"/>
    </source>
</evidence>
<accession>A0AAD6W0K2</accession>
<dbReference type="AlphaFoldDB" id="A0AAD6W0K2"/>
<protein>
    <submittedName>
        <fullName evidence="1">Uncharacterized protein</fullName>
    </submittedName>
</protein>
<name>A0AAD6W0K2_9ROSI</name>
<reference evidence="1" key="1">
    <citation type="journal article" date="2023" name="Mol. Ecol. Resour.">
        <title>Chromosome-level genome assembly of a triploid poplar Populus alba 'Berolinensis'.</title>
        <authorList>
            <person name="Chen S."/>
            <person name="Yu Y."/>
            <person name="Wang X."/>
            <person name="Wang S."/>
            <person name="Zhang T."/>
            <person name="Zhou Y."/>
            <person name="He R."/>
            <person name="Meng N."/>
            <person name="Wang Y."/>
            <person name="Liu W."/>
            <person name="Liu Z."/>
            <person name="Liu J."/>
            <person name="Guo Q."/>
            <person name="Huang H."/>
            <person name="Sederoff R.R."/>
            <person name="Wang G."/>
            <person name="Qu G."/>
            <person name="Chen S."/>
        </authorList>
    </citation>
    <scope>NUCLEOTIDE SEQUENCE</scope>
    <source>
        <strain evidence="1">SC-2020</strain>
    </source>
</reference>
<sequence>MKIVLLLLTFRLRKQEILRLSINFLGYIILSTSSRIYPLRKDPTPLFRWFMKPTLELEILLLAVLVSFQS</sequence>
<keyword evidence="2" id="KW-1185">Reference proteome</keyword>
<proteinExistence type="predicted"/>
<gene>
    <name evidence="1" type="ORF">NC653_017475</name>
</gene>
<organism evidence="1 2">
    <name type="scientific">Populus alba x Populus x berolinensis</name>
    <dbReference type="NCBI Taxonomy" id="444605"/>
    <lineage>
        <taxon>Eukaryota</taxon>
        <taxon>Viridiplantae</taxon>
        <taxon>Streptophyta</taxon>
        <taxon>Embryophyta</taxon>
        <taxon>Tracheophyta</taxon>
        <taxon>Spermatophyta</taxon>
        <taxon>Magnoliopsida</taxon>
        <taxon>eudicotyledons</taxon>
        <taxon>Gunneridae</taxon>
        <taxon>Pentapetalae</taxon>
        <taxon>rosids</taxon>
        <taxon>fabids</taxon>
        <taxon>Malpighiales</taxon>
        <taxon>Salicaceae</taxon>
        <taxon>Saliceae</taxon>
        <taxon>Populus</taxon>
    </lineage>
</organism>
<dbReference type="Proteomes" id="UP001164929">
    <property type="component" value="Chromosome 6"/>
</dbReference>
<comment type="caution">
    <text evidence="1">The sequence shown here is derived from an EMBL/GenBank/DDBJ whole genome shotgun (WGS) entry which is preliminary data.</text>
</comment>
<dbReference type="EMBL" id="JAQIZT010000006">
    <property type="protein sequence ID" value="KAJ6994683.1"/>
    <property type="molecule type" value="Genomic_DNA"/>
</dbReference>